<accession>A0A168AZY9</accession>
<reference evidence="3 4" key="1">
    <citation type="journal article" date="2016" name="Genome Biol. Evol.">
        <title>Divergent and convergent evolution of fungal pathogenicity.</title>
        <authorList>
            <person name="Shang Y."/>
            <person name="Xiao G."/>
            <person name="Zheng P."/>
            <person name="Cen K."/>
            <person name="Zhan S."/>
            <person name="Wang C."/>
        </authorList>
    </citation>
    <scope>NUCLEOTIDE SEQUENCE [LARGE SCALE GENOMIC DNA]</scope>
    <source>
        <strain evidence="3 4">ARSEF 7405</strain>
    </source>
</reference>
<dbReference type="PANTHER" id="PTHR45824:SF29">
    <property type="entry name" value="GH16843P"/>
    <property type="match status" value="1"/>
</dbReference>
<organism evidence="3 4">
    <name type="scientific">Ascosphaera apis ARSEF 7405</name>
    <dbReference type="NCBI Taxonomy" id="392613"/>
    <lineage>
        <taxon>Eukaryota</taxon>
        <taxon>Fungi</taxon>
        <taxon>Dikarya</taxon>
        <taxon>Ascomycota</taxon>
        <taxon>Pezizomycotina</taxon>
        <taxon>Eurotiomycetes</taxon>
        <taxon>Eurotiomycetidae</taxon>
        <taxon>Onygenales</taxon>
        <taxon>Ascosphaeraceae</taxon>
        <taxon>Ascosphaera</taxon>
    </lineage>
</organism>
<keyword evidence="4" id="KW-1185">Reference proteome</keyword>
<dbReference type="PANTHER" id="PTHR45824">
    <property type="entry name" value="GH16843P"/>
    <property type="match status" value="1"/>
</dbReference>
<dbReference type="GO" id="GO:0008526">
    <property type="term" value="F:phosphatidylinositol transfer activity"/>
    <property type="evidence" value="ECO:0007669"/>
    <property type="project" value="TreeGrafter"/>
</dbReference>
<dbReference type="Proteomes" id="UP000242877">
    <property type="component" value="Unassembled WGS sequence"/>
</dbReference>
<dbReference type="CDD" id="cd00170">
    <property type="entry name" value="SEC14"/>
    <property type="match status" value="1"/>
</dbReference>
<evidence type="ECO:0000313" key="4">
    <source>
        <dbReference type="Proteomes" id="UP000242877"/>
    </source>
</evidence>
<feature type="region of interest" description="Disordered" evidence="1">
    <location>
        <begin position="1"/>
        <end position="24"/>
    </location>
</feature>
<dbReference type="InterPro" id="IPR036273">
    <property type="entry name" value="CRAL/TRIO_N_dom_sf"/>
</dbReference>
<name>A0A168AZY9_9EURO</name>
<feature type="compositionally biased region" description="Polar residues" evidence="1">
    <location>
        <begin position="1"/>
        <end position="21"/>
    </location>
</feature>
<dbReference type="AlphaFoldDB" id="A0A168AZY9"/>
<dbReference type="Pfam" id="PF03765">
    <property type="entry name" value="CRAL_TRIO_N"/>
    <property type="match status" value="1"/>
</dbReference>
<dbReference type="EMBL" id="AZGZ01000006">
    <property type="protein sequence ID" value="KZZ94588.1"/>
    <property type="molecule type" value="Genomic_DNA"/>
</dbReference>
<dbReference type="SMART" id="SM00516">
    <property type="entry name" value="SEC14"/>
    <property type="match status" value="1"/>
</dbReference>
<comment type="caution">
    <text evidence="3">The sequence shown here is derived from an EMBL/GenBank/DDBJ whole genome shotgun (WGS) entry which is preliminary data.</text>
</comment>
<dbReference type="InterPro" id="IPR052578">
    <property type="entry name" value="PI_Transfer_CRAL-TRIO"/>
</dbReference>
<dbReference type="SUPFAM" id="SSF52087">
    <property type="entry name" value="CRAL/TRIO domain"/>
    <property type="match status" value="1"/>
</dbReference>
<dbReference type="InterPro" id="IPR011074">
    <property type="entry name" value="CRAL/TRIO_N_dom"/>
</dbReference>
<dbReference type="SUPFAM" id="SSF46938">
    <property type="entry name" value="CRAL/TRIO N-terminal domain"/>
    <property type="match status" value="1"/>
</dbReference>
<dbReference type="InterPro" id="IPR001251">
    <property type="entry name" value="CRAL-TRIO_dom"/>
</dbReference>
<dbReference type="Pfam" id="PF00650">
    <property type="entry name" value="CRAL_TRIO"/>
    <property type="match status" value="1"/>
</dbReference>
<sequence>MSTAADSMAETTATADSNESAITFDETTLPIEANGSETVKLPFRCPTADSNPVLPPKLVGDQESKYKQVLEAVLKWTDIPVTSKKNAERTPLSENEQMWLTRDCLLRYLRATKWNVHDAIVRLEKTLVWRREYGIEKHTSDYINIEMATGKMVVQGFDNNGRPCLYMDPSKQNTEKSPRQIQALVFLLERMIDLMEPGQESLAMLANFKTTKVSQAPGVGQGKETLSILQNHYPERLGRAMVINIPFAINGFFKLIMPFIDPVTREKLKFNEDLRQHVPPSQLLDCFGGDVKFEYDHEKFWPAFMSLANKRREEYRQRWIKGGKRIGERESYLRGGDEKSISEESAQE</sequence>
<dbReference type="InterPro" id="IPR036865">
    <property type="entry name" value="CRAL-TRIO_dom_sf"/>
</dbReference>
<feature type="domain" description="CRAL-TRIO" evidence="2">
    <location>
        <begin position="142"/>
        <end position="295"/>
    </location>
</feature>
<proteinExistence type="predicted"/>
<evidence type="ECO:0000313" key="3">
    <source>
        <dbReference type="EMBL" id="KZZ94588.1"/>
    </source>
</evidence>
<dbReference type="Gene3D" id="3.40.525.10">
    <property type="entry name" value="CRAL-TRIO lipid binding domain"/>
    <property type="match status" value="1"/>
</dbReference>
<evidence type="ECO:0000256" key="1">
    <source>
        <dbReference type="SAM" id="MobiDB-lite"/>
    </source>
</evidence>
<dbReference type="VEuPathDB" id="FungiDB:AAP_01888"/>
<gene>
    <name evidence="3" type="ORF">AAP_01888</name>
</gene>
<evidence type="ECO:0000259" key="2">
    <source>
        <dbReference type="PROSITE" id="PS50191"/>
    </source>
</evidence>
<dbReference type="SMART" id="SM01100">
    <property type="entry name" value="CRAL_TRIO_N"/>
    <property type="match status" value="1"/>
</dbReference>
<dbReference type="OrthoDB" id="75724at2759"/>
<protein>
    <submittedName>
        <fullName evidence="3">CRAL/TRIO domain containing protein</fullName>
    </submittedName>
</protein>
<dbReference type="PROSITE" id="PS50191">
    <property type="entry name" value="CRAL_TRIO"/>
    <property type="match status" value="1"/>
</dbReference>